<dbReference type="GO" id="GO:0032259">
    <property type="term" value="P:methylation"/>
    <property type="evidence" value="ECO:0007669"/>
    <property type="project" value="UniProtKB-KW"/>
</dbReference>
<dbReference type="AlphaFoldDB" id="A0A084B8K2"/>
<dbReference type="EMBL" id="KL647710">
    <property type="protein sequence ID" value="KEY73881.1"/>
    <property type="molecule type" value="Genomic_DNA"/>
</dbReference>
<dbReference type="SUPFAM" id="SSF53335">
    <property type="entry name" value="S-adenosyl-L-methionine-dependent methyltransferases"/>
    <property type="match status" value="1"/>
</dbReference>
<dbReference type="PANTHER" id="PTHR43861">
    <property type="entry name" value="TRANS-ACONITATE 2-METHYLTRANSFERASE-RELATED"/>
    <property type="match status" value="1"/>
</dbReference>
<protein>
    <recommendedName>
        <fullName evidence="3">Methyltransferase domain-containing protein</fullName>
    </recommendedName>
</protein>
<dbReference type="InterPro" id="IPR029063">
    <property type="entry name" value="SAM-dependent_MTases_sf"/>
</dbReference>
<dbReference type="Gene3D" id="3.40.50.150">
    <property type="entry name" value="Vaccinia Virus protein VP39"/>
    <property type="match status" value="1"/>
</dbReference>
<accession>A0A084B8K2</accession>
<name>A0A084B8K2_STACB</name>
<evidence type="ECO:0000313" key="4">
    <source>
        <dbReference type="EMBL" id="KEY73881.1"/>
    </source>
</evidence>
<organism evidence="4 5">
    <name type="scientific">Stachybotrys chartarum (strain CBS 109288 / IBT 7711)</name>
    <name type="common">Toxic black mold</name>
    <name type="synonym">Stilbospora chartarum</name>
    <dbReference type="NCBI Taxonomy" id="1280523"/>
    <lineage>
        <taxon>Eukaryota</taxon>
        <taxon>Fungi</taxon>
        <taxon>Dikarya</taxon>
        <taxon>Ascomycota</taxon>
        <taxon>Pezizomycotina</taxon>
        <taxon>Sordariomycetes</taxon>
        <taxon>Hypocreomycetidae</taxon>
        <taxon>Hypocreales</taxon>
        <taxon>Stachybotryaceae</taxon>
        <taxon>Stachybotrys</taxon>
    </lineage>
</organism>
<dbReference type="HOGENOM" id="CLU_049749_3_0_1"/>
<reference evidence="4 5" key="1">
    <citation type="journal article" date="2014" name="BMC Genomics">
        <title>Comparative genome sequencing reveals chemotype-specific gene clusters in the toxigenic black mold Stachybotrys.</title>
        <authorList>
            <person name="Semeiks J."/>
            <person name="Borek D."/>
            <person name="Otwinowski Z."/>
            <person name="Grishin N.V."/>
        </authorList>
    </citation>
    <scope>NUCLEOTIDE SEQUENCE [LARGE SCALE GENOMIC DNA]</scope>
    <source>
        <strain evidence="5">CBS 109288 / IBT 7711</strain>
    </source>
</reference>
<proteinExistence type="predicted"/>
<evidence type="ECO:0000259" key="3">
    <source>
        <dbReference type="Pfam" id="PF13649"/>
    </source>
</evidence>
<dbReference type="Proteomes" id="UP000028045">
    <property type="component" value="Unassembled WGS sequence"/>
</dbReference>
<dbReference type="PANTHER" id="PTHR43861:SF1">
    <property type="entry name" value="TRANS-ACONITATE 2-METHYLTRANSFERASE"/>
    <property type="match status" value="1"/>
</dbReference>
<feature type="domain" description="Methyltransferase" evidence="3">
    <location>
        <begin position="46"/>
        <end position="147"/>
    </location>
</feature>
<keyword evidence="2" id="KW-0808">Transferase</keyword>
<evidence type="ECO:0000256" key="2">
    <source>
        <dbReference type="ARBA" id="ARBA00022679"/>
    </source>
</evidence>
<evidence type="ECO:0000256" key="1">
    <source>
        <dbReference type="ARBA" id="ARBA00022603"/>
    </source>
</evidence>
<dbReference type="InterPro" id="IPR041698">
    <property type="entry name" value="Methyltransf_25"/>
</dbReference>
<dbReference type="OrthoDB" id="3647at2759"/>
<dbReference type="Pfam" id="PF13649">
    <property type="entry name" value="Methyltransf_25"/>
    <property type="match status" value="1"/>
</dbReference>
<dbReference type="CDD" id="cd02440">
    <property type="entry name" value="AdoMet_MTases"/>
    <property type="match status" value="1"/>
</dbReference>
<sequence length="262" mass="28667">MSKATQVKDDYDRTATQYAGLEYLPTGVLEAQLIAKAIGDATDLSVLDIGGGGGIHARQAVNAGAKRVDIVDLSPQMLKVAQEAEKSLGRTDRIRFYEADVSKSLDHLPLDQQYDIVMANWVFDHAGSVEILEGMWRNIATYLKPGGKFLGIRVANLHSGNITQLNIAGTDKYGTTFKGLEAIPGGVKYKVVVLTDPAFDFEGTSMDISSSGSMDLHHKYGLTDIETISYEETEVVKADLDFWNVFLQNPFFTVVKAKKQVA</sequence>
<keyword evidence="5" id="KW-1185">Reference proteome</keyword>
<gene>
    <name evidence="4" type="ORF">S7711_06091</name>
</gene>
<keyword evidence="1" id="KW-0489">Methyltransferase</keyword>
<dbReference type="GO" id="GO:0008168">
    <property type="term" value="F:methyltransferase activity"/>
    <property type="evidence" value="ECO:0007669"/>
    <property type="project" value="UniProtKB-KW"/>
</dbReference>
<evidence type="ECO:0000313" key="5">
    <source>
        <dbReference type="Proteomes" id="UP000028045"/>
    </source>
</evidence>